<evidence type="ECO:0000313" key="3">
    <source>
        <dbReference type="Proteomes" id="UP001595978"/>
    </source>
</evidence>
<reference evidence="3" key="1">
    <citation type="journal article" date="2019" name="Int. J. Syst. Evol. Microbiol.">
        <title>The Global Catalogue of Microorganisms (GCM) 10K type strain sequencing project: providing services to taxonomists for standard genome sequencing and annotation.</title>
        <authorList>
            <consortium name="The Broad Institute Genomics Platform"/>
            <consortium name="The Broad Institute Genome Sequencing Center for Infectious Disease"/>
            <person name="Wu L."/>
            <person name="Ma J."/>
        </authorList>
    </citation>
    <scope>NUCLEOTIDE SEQUENCE [LARGE SCALE GENOMIC DNA]</scope>
    <source>
        <strain evidence="3">CCUG 56331</strain>
    </source>
</reference>
<name>A0ABW0RCQ7_9BACL</name>
<comment type="caution">
    <text evidence="2">The sequence shown here is derived from an EMBL/GenBank/DDBJ whole genome shotgun (WGS) entry which is preliminary data.</text>
</comment>
<dbReference type="EMBL" id="JBHSNQ010000065">
    <property type="protein sequence ID" value="MFC5541625.1"/>
    <property type="molecule type" value="Genomic_DNA"/>
</dbReference>
<proteinExistence type="predicted"/>
<dbReference type="Proteomes" id="UP001595978">
    <property type="component" value="Unassembled WGS sequence"/>
</dbReference>
<keyword evidence="3" id="KW-1185">Reference proteome</keyword>
<sequence length="114" mass="12160">MSAAIVAPTGFAEAASFPDVKSTDYFYEAVTSLTERGIIKGFPDGTFKPYQSVTRGQAAKILAGVLGLDTNNVKNLFKAVSFCLAESGTGTESAWHPFPVFAIISANYLEKNSK</sequence>
<evidence type="ECO:0000313" key="2">
    <source>
        <dbReference type="EMBL" id="MFC5541625.1"/>
    </source>
</evidence>
<gene>
    <name evidence="2" type="ORF">ACFPOH_07605</name>
</gene>
<accession>A0ABW0RCQ7</accession>
<dbReference type="InterPro" id="IPR051465">
    <property type="entry name" value="Cell_Envelope_Struct_Comp"/>
</dbReference>
<dbReference type="RefSeq" id="WP_390309316.1">
    <property type="nucleotide sequence ID" value="NZ_JBHSNQ010000065.1"/>
</dbReference>
<protein>
    <submittedName>
        <fullName evidence="2">S-layer homology domain-containing protein</fullName>
    </submittedName>
</protein>
<dbReference type="InterPro" id="IPR001119">
    <property type="entry name" value="SLH_dom"/>
</dbReference>
<feature type="domain" description="SLH" evidence="1">
    <location>
        <begin position="13"/>
        <end position="76"/>
    </location>
</feature>
<evidence type="ECO:0000259" key="1">
    <source>
        <dbReference type="PROSITE" id="PS51272"/>
    </source>
</evidence>
<dbReference type="PANTHER" id="PTHR43308">
    <property type="entry name" value="OUTER MEMBRANE PROTEIN ALPHA-RELATED"/>
    <property type="match status" value="1"/>
</dbReference>
<dbReference type="Pfam" id="PF00395">
    <property type="entry name" value="SLH"/>
    <property type="match status" value="1"/>
</dbReference>
<dbReference type="PROSITE" id="PS51272">
    <property type="entry name" value="SLH"/>
    <property type="match status" value="1"/>
</dbReference>
<organism evidence="2 3">
    <name type="scientific">Ureibacillus suwonensis</name>
    <dbReference type="NCBI Taxonomy" id="313007"/>
    <lineage>
        <taxon>Bacteria</taxon>
        <taxon>Bacillati</taxon>
        <taxon>Bacillota</taxon>
        <taxon>Bacilli</taxon>
        <taxon>Bacillales</taxon>
        <taxon>Caryophanaceae</taxon>
        <taxon>Ureibacillus</taxon>
    </lineage>
</organism>